<keyword evidence="2" id="KW-0472">Membrane</keyword>
<gene>
    <name evidence="3" type="ORF">OKC24_05320</name>
</gene>
<feature type="transmembrane region" description="Helical" evidence="2">
    <location>
        <begin position="15"/>
        <end position="33"/>
    </location>
</feature>
<dbReference type="Proteomes" id="UP001209682">
    <property type="component" value="Unassembled WGS sequence"/>
</dbReference>
<dbReference type="EMBL" id="JAPEQW010000005">
    <property type="protein sequence ID" value="MCW8038587.1"/>
    <property type="molecule type" value="Genomic_DNA"/>
</dbReference>
<protein>
    <submittedName>
        <fullName evidence="3">Uncharacterized protein</fullName>
    </submittedName>
</protein>
<dbReference type="RefSeq" id="WP_228257530.1">
    <property type="nucleotide sequence ID" value="NZ_JAPEQW010000005.1"/>
</dbReference>
<evidence type="ECO:0000256" key="1">
    <source>
        <dbReference type="SAM" id="MobiDB-lite"/>
    </source>
</evidence>
<comment type="caution">
    <text evidence="3">The sequence shown here is derived from an EMBL/GenBank/DDBJ whole genome shotgun (WGS) entry which is preliminary data.</text>
</comment>
<evidence type="ECO:0000256" key="2">
    <source>
        <dbReference type="SAM" id="Phobius"/>
    </source>
</evidence>
<sequence>MIYCLLPVDEVHMDFILFLVFAGIIFLITAKPFRQLKSRPQAPVQKIKAAAVRNSSHSPARAAIPALLGIEITSIQQRRLGKNDPSVQAASRAKRQDTHAAAPSFFEQMGEKIEKAVLNMNETAQQRTAAAPLKKEDLATILNDLFSNKK</sequence>
<feature type="region of interest" description="Disordered" evidence="1">
    <location>
        <begin position="78"/>
        <end position="101"/>
    </location>
</feature>
<name>A0ABT3NGA5_9GAMM</name>
<accession>A0ABT3NGA5</accession>
<keyword evidence="2" id="KW-0812">Transmembrane</keyword>
<evidence type="ECO:0000313" key="3">
    <source>
        <dbReference type="EMBL" id="MCW8038587.1"/>
    </source>
</evidence>
<keyword evidence="4" id="KW-1185">Reference proteome</keyword>
<organism evidence="3 4">
    <name type="scientific">Acinetobacter entericus</name>
    <dbReference type="NCBI Taxonomy" id="2989714"/>
    <lineage>
        <taxon>Bacteria</taxon>
        <taxon>Pseudomonadati</taxon>
        <taxon>Pseudomonadota</taxon>
        <taxon>Gammaproteobacteria</taxon>
        <taxon>Moraxellales</taxon>
        <taxon>Moraxellaceae</taxon>
        <taxon>Acinetobacter</taxon>
    </lineage>
</organism>
<evidence type="ECO:0000313" key="4">
    <source>
        <dbReference type="Proteomes" id="UP001209682"/>
    </source>
</evidence>
<reference evidence="3 4" key="1">
    <citation type="submission" date="2022-11" db="EMBL/GenBank/DDBJ databases">
        <title>Acinetobacter entericus sp. nov., isolated from the gut of the plastic-eating larvae of the Coleoptera insect Zophobas atratus.</title>
        <authorList>
            <person name="Dong X."/>
            <person name="Yang Y."/>
        </authorList>
    </citation>
    <scope>NUCLEOTIDE SEQUENCE [LARGE SCALE GENOMIC DNA]</scope>
    <source>
        <strain evidence="3 4">BIT-DXN8</strain>
    </source>
</reference>
<proteinExistence type="predicted"/>
<keyword evidence="2" id="KW-1133">Transmembrane helix</keyword>